<evidence type="ECO:0000313" key="4">
    <source>
        <dbReference type="EMBL" id="ACS17411.1"/>
    </source>
</evidence>
<dbReference type="HOGENOM" id="CLU_005199_0_1_4"/>
<gene>
    <name evidence="4" type="ordered locus">Vapar_0758</name>
</gene>
<evidence type="ECO:0000256" key="1">
    <source>
        <dbReference type="ARBA" id="ARBA00022679"/>
    </source>
</evidence>
<name>C5CLL6_VARPS</name>
<dbReference type="SUPFAM" id="SSF53756">
    <property type="entry name" value="UDP-Glycosyltransferase/glycogen phosphorylase"/>
    <property type="match status" value="2"/>
</dbReference>
<evidence type="ECO:0000259" key="2">
    <source>
        <dbReference type="Pfam" id="PF00534"/>
    </source>
</evidence>
<evidence type="ECO:0000259" key="3">
    <source>
        <dbReference type="Pfam" id="PF13439"/>
    </source>
</evidence>
<dbReference type="Pfam" id="PF13439">
    <property type="entry name" value="Glyco_transf_4"/>
    <property type="match status" value="1"/>
</dbReference>
<dbReference type="STRING" id="543728.Vapar_0758"/>
<dbReference type="PANTHER" id="PTHR46401:SF2">
    <property type="entry name" value="GLYCOSYLTRANSFERASE WBBK-RELATED"/>
    <property type="match status" value="1"/>
</dbReference>
<dbReference type="CDD" id="cd03801">
    <property type="entry name" value="GT4_PimA-like"/>
    <property type="match status" value="1"/>
</dbReference>
<dbReference type="EMBL" id="CP001635">
    <property type="protein sequence ID" value="ACS17411.1"/>
    <property type="molecule type" value="Genomic_DNA"/>
</dbReference>
<dbReference type="KEGG" id="vap:Vapar_0758"/>
<dbReference type="PANTHER" id="PTHR46401">
    <property type="entry name" value="GLYCOSYLTRANSFERASE WBBK-RELATED"/>
    <property type="match status" value="1"/>
</dbReference>
<dbReference type="GO" id="GO:0009103">
    <property type="term" value="P:lipopolysaccharide biosynthetic process"/>
    <property type="evidence" value="ECO:0007669"/>
    <property type="project" value="TreeGrafter"/>
</dbReference>
<dbReference type="CDD" id="cd03809">
    <property type="entry name" value="GT4_MtfB-like"/>
    <property type="match status" value="1"/>
</dbReference>
<protein>
    <submittedName>
        <fullName evidence="4">Glycosyl transferase group 1</fullName>
    </submittedName>
</protein>
<organism evidence="4">
    <name type="scientific">Variovorax paradoxus (strain S110)</name>
    <dbReference type="NCBI Taxonomy" id="543728"/>
    <lineage>
        <taxon>Bacteria</taxon>
        <taxon>Pseudomonadati</taxon>
        <taxon>Pseudomonadota</taxon>
        <taxon>Betaproteobacteria</taxon>
        <taxon>Burkholderiales</taxon>
        <taxon>Comamonadaceae</taxon>
        <taxon>Variovorax</taxon>
    </lineage>
</organism>
<feature type="domain" description="Glycosyltransferase subfamily 4-like N-terminal" evidence="3">
    <location>
        <begin position="19"/>
        <end position="190"/>
    </location>
</feature>
<dbReference type="InterPro" id="IPR028098">
    <property type="entry name" value="Glyco_trans_4-like_N"/>
</dbReference>
<dbReference type="OrthoDB" id="433681at2"/>
<dbReference type="Gene3D" id="3.40.50.2000">
    <property type="entry name" value="Glycogen Phosphorylase B"/>
    <property type="match status" value="3"/>
</dbReference>
<dbReference type="CAZy" id="GT4">
    <property type="family name" value="Glycosyltransferase Family 4"/>
</dbReference>
<dbReference type="InterPro" id="IPR001296">
    <property type="entry name" value="Glyco_trans_1"/>
</dbReference>
<dbReference type="GO" id="GO:0016757">
    <property type="term" value="F:glycosyltransferase activity"/>
    <property type="evidence" value="ECO:0007669"/>
    <property type="project" value="InterPro"/>
</dbReference>
<dbReference type="Pfam" id="PF00534">
    <property type="entry name" value="Glycos_transf_1"/>
    <property type="match status" value="2"/>
</dbReference>
<sequence>MRIVIDLQGALSQGNRKRGIGRYTSSLAQAIARRARNHEIVLALNGRFPDAIDEIQSTFDGMVEPRNFRVWHPPLYSDRASPGGRRAREKLYEAFLASLQPDVVHVSSLFEGLDDAAVTSIGSFVRQPTAVTLYDLIPLINARSYLEEDRTRSWYMRKIESLGRANMWLAISESSRQEGIDHLGLAEDRCINISTAAYDHFKPARPTAQREQELRDHYGLNQPFVMYTGGIDVRKNLDGLVRAFGLLPPELAARHQLAIVCSARPEDRKALLELAEKSGLEGGKLVVTGFVPEQDLVDLYNLCSLFVFPSWHEGFGLPALEAMHCGAVVIAANTSSLPEVLGREDALFAPRNDEAMAMKMVQGLTDEGFRSVLKEHGLRQAQKFSWDESARRAIEGLEALYRSSSCAPCKPESRHSRPRLAYLSPLPPQPSGIADYSAELLPALARHYEIDLVTGLAATSDPGLTASFPLRSLEWFRRNSNLFDRVLYHFGNSEFHEHMFPLLKEIPGVVVLHDFYLSGVQAFREFGTGQPHAWARALYDSHGYPAIIQRFRTDDVADTIYRFPCSLDILQYAQGVIVHSPHSIDLARNWYGSIADNLEMVPLLRAPAAKDPGERQRARDELGLKPDDFLVCSFGLLGPTKLVHRVLQAWQASPLARDPRCKLRFVGENPSDEYGTELLRQIAQGGREEDVEITGWASSETYRQYLAAADLAVQLRAKSRGETSAAVLDTMSRSIPTIVNAHGSMAFLPRDAVLMLDDDFDDAQLIEALESQWRDPAGRFALGAKGRTIVETLHAPAACAKLYAEVIERFVQRADAGRTGLVRAIGAEDPLAQSAEGHHEALELASAIAESLPLPMSQRQLFIDVSYLAQSGTQTQQTLECLIREALDVSLEGYRIEPVRTSESDGQGYCYARRFALALRNLPADALADEPIDFRAGDLFAVLSASPDSAAEHAEFYRKLRHSGVHVRFFQIAAAPAFTGHEGSGDVKVHLLHLNSTTTPDSRSDEQAVKAFLRSLINGDTFFRSDRS</sequence>
<feature type="domain" description="Glycosyl transferase family 1" evidence="2">
    <location>
        <begin position="221"/>
        <end position="377"/>
    </location>
</feature>
<accession>C5CLL6</accession>
<reference evidence="4" key="1">
    <citation type="submission" date="2009-06" db="EMBL/GenBank/DDBJ databases">
        <title>Complete sequence of chromosome 1 of Variovorax paradoxus S110.</title>
        <authorList>
            <consortium name="US DOE Joint Genome Institute"/>
            <person name="Lucas S."/>
            <person name="Copeland A."/>
            <person name="Lapidus A."/>
            <person name="Glavina del Rio T."/>
            <person name="Tice H."/>
            <person name="Bruce D."/>
            <person name="Goodwin L."/>
            <person name="Pitluck S."/>
            <person name="Chertkov O."/>
            <person name="Brettin T."/>
            <person name="Detter J.C."/>
            <person name="Han C."/>
            <person name="Larimer F."/>
            <person name="Land M."/>
            <person name="Hauser L."/>
            <person name="Kyrpides N."/>
            <person name="Ovchinnikova G."/>
            <person name="Orwin P."/>
            <person name="Leadbetter J.R."/>
            <person name="Spain J.C."/>
            <person name="Han J.I."/>
        </authorList>
    </citation>
    <scope>NUCLEOTIDE SEQUENCE</scope>
    <source>
        <strain evidence="4">S110</strain>
    </source>
</reference>
<feature type="domain" description="Glycosyl transferase family 1" evidence="2">
    <location>
        <begin position="615"/>
        <end position="779"/>
    </location>
</feature>
<dbReference type="AlphaFoldDB" id="C5CLL6"/>
<proteinExistence type="predicted"/>
<keyword evidence="1 4" id="KW-0808">Transferase</keyword>
<dbReference type="eggNOG" id="COG0438">
    <property type="taxonomic scope" value="Bacteria"/>
</dbReference>